<dbReference type="RefSeq" id="WP_324668556.1">
    <property type="nucleotide sequence ID" value="NZ_CP141614.1"/>
</dbReference>
<name>A0ABZ1BPA7_9FIRM</name>
<dbReference type="SUPFAM" id="SSF69336">
    <property type="entry name" value="Alpha subunit of glutamate synthase, C-terminal domain"/>
    <property type="match status" value="1"/>
</dbReference>
<gene>
    <name evidence="17" type="ORF">VLY81_12625</name>
</gene>
<dbReference type="PROSITE" id="PS51278">
    <property type="entry name" value="GATASE_TYPE_2"/>
    <property type="match status" value="1"/>
</dbReference>
<evidence type="ECO:0000256" key="3">
    <source>
        <dbReference type="ARBA" id="ARBA00009716"/>
    </source>
</evidence>
<dbReference type="CDD" id="cd00504">
    <property type="entry name" value="GXGXG"/>
    <property type="match status" value="1"/>
</dbReference>
<evidence type="ECO:0000256" key="4">
    <source>
        <dbReference type="ARBA" id="ARBA00022605"/>
    </source>
</evidence>
<keyword evidence="6" id="KW-0288">FMN</keyword>
<comment type="pathway">
    <text evidence="14">Amino-acid biosynthesis.</text>
</comment>
<evidence type="ECO:0000256" key="7">
    <source>
        <dbReference type="ARBA" id="ARBA00022723"/>
    </source>
</evidence>
<dbReference type="SUPFAM" id="SSF56235">
    <property type="entry name" value="N-terminal nucleophile aminohydrolases (Ntn hydrolases)"/>
    <property type="match status" value="1"/>
</dbReference>
<dbReference type="Gene3D" id="2.160.20.60">
    <property type="entry name" value="Glutamate synthase, alpha subunit, C-terminal domain"/>
    <property type="match status" value="1"/>
</dbReference>
<evidence type="ECO:0000256" key="5">
    <source>
        <dbReference type="ARBA" id="ARBA00022630"/>
    </source>
</evidence>
<proteinExistence type="inferred from homology"/>
<comment type="similarity">
    <text evidence="3">Belongs to the glutamate synthase family.</text>
</comment>
<comment type="cofactor">
    <cofactor evidence="2">
        <name>[3Fe-4S] cluster</name>
        <dbReference type="ChEBI" id="CHEBI:21137"/>
    </cofactor>
</comment>
<evidence type="ECO:0000256" key="8">
    <source>
        <dbReference type="ARBA" id="ARBA00022962"/>
    </source>
</evidence>
<dbReference type="SUPFAM" id="SSF51395">
    <property type="entry name" value="FMN-linked oxidoreductases"/>
    <property type="match status" value="1"/>
</dbReference>
<evidence type="ECO:0000256" key="1">
    <source>
        <dbReference type="ARBA" id="ARBA00001917"/>
    </source>
</evidence>
<evidence type="ECO:0000256" key="10">
    <source>
        <dbReference type="ARBA" id="ARBA00023004"/>
    </source>
</evidence>
<keyword evidence="5" id="KW-0285">Flavoprotein</keyword>
<evidence type="ECO:0000256" key="2">
    <source>
        <dbReference type="ARBA" id="ARBA00001927"/>
    </source>
</evidence>
<dbReference type="Pfam" id="PF01645">
    <property type="entry name" value="Glu_synthase"/>
    <property type="match status" value="1"/>
</dbReference>
<dbReference type="InterPro" id="IPR013785">
    <property type="entry name" value="Aldolase_TIM"/>
</dbReference>
<evidence type="ECO:0000256" key="14">
    <source>
        <dbReference type="ARBA" id="ARBA00029440"/>
    </source>
</evidence>
<sequence>MEPLRLVASRPDAYARRYEHGSCGLVAVFARDPAPSRRTLDAALEALQLLTHRAGRIDGEGDGCGVQTDIPRAIWAERLRRAGHDPDLAMQPWFAVAHLFVGPTGTGAALPDGEAVLQGIEALLARRGIRVLVSLDDGFRADALGPRGRSQAPAFWQLGLWVEPEHQGLWPPSTALQGDGTLASGRRRAQTAAGSRLFEAAVAIERRFAGVHVVSMSTHTVVYKVVGDARGLAAAYTDLTDPAFATRAVIGHNRYSTNTAPTFDRAQPFSLLAHNGEINTIRRLVMEADQIGVPTVPGGSDSQNLNRTADTLVHRWGYSLAEAVEILFPPILDEMERQPEPIRACYAHFRRAWGPFAQGPAAILARHRDEAVMAVDALGLRPLWEVPTREWVIFASEPGIVPTAQLVDDPRPLGPGEKVGVTLEPGGVRVMPYPLLQERIVSRWRRRLGPLLDDEARDDRAARPTAPPPTESPSPDPAVEMPEASLQRLMAAWAWQADDVKLVEAMVETGSEPIGSLGYDAPLAALSPDLHNLSDYFKETVAVVTNPAIDREREMEHFSTQVVIGGRPALQAWQTVRDPAPLALELRLPLLVGGAPTGSVLGPGQARQVAERLGTRRWEDLLVELPAVVLPARRRSGESLEQALQRLGRQACEAVSSGKRLVALDDEGLFEDEAGGVWIDPHLAVAAVDAALRRAAGLRRRAGLVLRSGALRNLHDVVVALGFGADAVAPWMMMELAARRAAAGGDVAAGVERLAEALRKGIEKVLSTLGIHELRGYARLFSCIGLSPDLVRLLEVDGYAASERAGIGWSQLEAETARRRAIAAGREPAQLVRPPRHWPRLWKAVGAVARGEEAYAGLAARIEALERESAVALRHLLALRPPRDVAPVDPVQVDLSIGEHALPFVISSMSFGSQGERAYRAYLEAAVRAGIVCLNGEGGEIADLVGRYPRHRGIQVASGRFGVEAAMLNGAWVIEIKIGQGAKPGEGGHLPGRKVSAKVAQARHARPGVDLISPSNNHDIYSIEDLAQLIHELKTVSPRSRIAVKVPVVPGIGTIGVGIVKAGADIVNLSGFDGGTGAARQHALRHVGLPAELGIVELHRALVAAGLRERVEIWADGGMRSALDVMRCILLGANRVGFGTLAMVAIGCTICRGCQLDTCHVGIATQIEDLEEALARGLKRFVPRQTEQAAEALARLLAAMGDQLRQLAAGLGASRLQDLVGRSDCLEQVALQDRVDLGELLQPAWPVPGRAAQPHDVEVDDQLVPAAVAVGAGEGPQATTSPTLVVDGAGCCDRVLATPLAGQQVRRRLTSTTRLEVQGAAAVGNGAGAFLVEGLELVVQGGAQDGAAKCARGGRMVILKGVGATGRRVNGAVGKSFAYGAQGGRLFVQGEADSRAAIRLSGADVVFGALPRAPIDDARGHMTCTAQLKGFAFEYMTGGRAVVLGDPGPWICSGMTGGVVYLRLAPHLGLDEAALRRRIARGARVELRPLDERGVADIQELLGEYVGYLRESGQHAEAAEVERLAADCRACFVEVRPIHEQVDPHVSTE</sequence>
<evidence type="ECO:0000259" key="16">
    <source>
        <dbReference type="PROSITE" id="PS51278"/>
    </source>
</evidence>
<dbReference type="InterPro" id="IPR002489">
    <property type="entry name" value="Glu_synth_asu_C"/>
</dbReference>
<dbReference type="EMBL" id="CP141614">
    <property type="protein sequence ID" value="WRP14251.1"/>
    <property type="molecule type" value="Genomic_DNA"/>
</dbReference>
<dbReference type="PANTHER" id="PTHR11938:SF133">
    <property type="entry name" value="GLUTAMATE SYNTHASE (NADH)"/>
    <property type="match status" value="1"/>
</dbReference>
<dbReference type="InterPro" id="IPR006982">
    <property type="entry name" value="Glu_synth_centr_N"/>
</dbReference>
<keyword evidence="7" id="KW-0479">Metal-binding</keyword>
<evidence type="ECO:0000313" key="18">
    <source>
        <dbReference type="Proteomes" id="UP001333102"/>
    </source>
</evidence>
<evidence type="ECO:0000256" key="9">
    <source>
        <dbReference type="ARBA" id="ARBA00023002"/>
    </source>
</evidence>
<evidence type="ECO:0000256" key="15">
    <source>
        <dbReference type="SAM" id="MobiDB-lite"/>
    </source>
</evidence>
<dbReference type="Pfam" id="PF04898">
    <property type="entry name" value="Glu_syn_central"/>
    <property type="match status" value="1"/>
</dbReference>
<feature type="compositionally biased region" description="Pro residues" evidence="15">
    <location>
        <begin position="465"/>
        <end position="476"/>
    </location>
</feature>
<keyword evidence="11" id="KW-0411">Iron-sulfur</keyword>
<dbReference type="InterPro" id="IPR002932">
    <property type="entry name" value="Glu_synthdom"/>
</dbReference>
<dbReference type="PANTHER" id="PTHR11938">
    <property type="entry name" value="FAD NADPH DEHYDROGENASE/OXIDOREDUCTASE"/>
    <property type="match status" value="1"/>
</dbReference>
<evidence type="ECO:0000313" key="17">
    <source>
        <dbReference type="EMBL" id="WRP14251.1"/>
    </source>
</evidence>
<feature type="region of interest" description="Disordered" evidence="15">
    <location>
        <begin position="453"/>
        <end position="480"/>
    </location>
</feature>
<evidence type="ECO:0000256" key="6">
    <source>
        <dbReference type="ARBA" id="ARBA00022643"/>
    </source>
</evidence>
<dbReference type="InterPro" id="IPR050711">
    <property type="entry name" value="ET-N_metabolism_enzyme"/>
</dbReference>
<keyword evidence="13" id="KW-0003">3Fe-4S</keyword>
<accession>A0ABZ1BPA7</accession>
<keyword evidence="12" id="KW-0314">Glutamate biosynthesis</keyword>
<keyword evidence="4" id="KW-0028">Amino-acid biosynthesis</keyword>
<keyword evidence="9" id="KW-0560">Oxidoreductase</keyword>
<dbReference type="Gene3D" id="3.20.20.70">
    <property type="entry name" value="Aldolase class I"/>
    <property type="match status" value="2"/>
</dbReference>
<dbReference type="Proteomes" id="UP001333102">
    <property type="component" value="Chromosome"/>
</dbReference>
<dbReference type="Pfam" id="PF00310">
    <property type="entry name" value="GATase_2"/>
    <property type="match status" value="1"/>
</dbReference>
<dbReference type="Gene3D" id="3.60.20.10">
    <property type="entry name" value="Glutamine Phosphoribosylpyrophosphate, subunit 1, domain 1"/>
    <property type="match status" value="1"/>
</dbReference>
<evidence type="ECO:0000256" key="12">
    <source>
        <dbReference type="ARBA" id="ARBA00023164"/>
    </source>
</evidence>
<organism evidence="17 18">
    <name type="scientific">Geochorda subterranea</name>
    <dbReference type="NCBI Taxonomy" id="3109564"/>
    <lineage>
        <taxon>Bacteria</taxon>
        <taxon>Bacillati</taxon>
        <taxon>Bacillota</taxon>
        <taxon>Limnochordia</taxon>
        <taxon>Limnochordales</taxon>
        <taxon>Geochordaceae</taxon>
        <taxon>Geochorda</taxon>
    </lineage>
</organism>
<feature type="domain" description="Glutamine amidotransferase type-2" evidence="16">
    <location>
        <begin position="23"/>
        <end position="424"/>
    </location>
</feature>
<dbReference type="Pfam" id="PF01493">
    <property type="entry name" value="GXGXG"/>
    <property type="match status" value="1"/>
</dbReference>
<evidence type="ECO:0000256" key="13">
    <source>
        <dbReference type="ARBA" id="ARBA00023291"/>
    </source>
</evidence>
<keyword evidence="8" id="KW-0315">Glutamine amidotransferase</keyword>
<dbReference type="InterPro" id="IPR036485">
    <property type="entry name" value="Glu_synth_asu_C_sf"/>
</dbReference>
<dbReference type="InterPro" id="IPR029055">
    <property type="entry name" value="Ntn_hydrolases_N"/>
</dbReference>
<dbReference type="CDD" id="cd02808">
    <property type="entry name" value="GltS_FMN"/>
    <property type="match status" value="1"/>
</dbReference>
<dbReference type="InterPro" id="IPR017932">
    <property type="entry name" value="GATase_2_dom"/>
</dbReference>
<protein>
    <submittedName>
        <fullName evidence="17">Glutamate synthase-related protein</fullName>
    </submittedName>
</protein>
<comment type="cofactor">
    <cofactor evidence="1">
        <name>FMN</name>
        <dbReference type="ChEBI" id="CHEBI:58210"/>
    </cofactor>
</comment>
<keyword evidence="10" id="KW-0408">Iron</keyword>
<reference evidence="18" key="1">
    <citation type="submission" date="2023-12" db="EMBL/GenBank/DDBJ databases">
        <title>Novel isolates from deep terrestrial aquifers shed light on the physiology and ecology of the class Limnochordia.</title>
        <authorList>
            <person name="Karnachuk O.V."/>
            <person name="Lukina A.P."/>
            <person name="Avakyan M.R."/>
            <person name="Kadnikov V."/>
            <person name="Begmatov S."/>
            <person name="Beletsky A.V."/>
            <person name="Mardanov A.V."/>
            <person name="Ravin N.V."/>
        </authorList>
    </citation>
    <scope>NUCLEOTIDE SEQUENCE [LARGE SCALE GENOMIC DNA]</scope>
    <source>
        <strain evidence="18">LN</strain>
    </source>
</reference>
<keyword evidence="18" id="KW-1185">Reference proteome</keyword>
<evidence type="ECO:0000256" key="11">
    <source>
        <dbReference type="ARBA" id="ARBA00023014"/>
    </source>
</evidence>